<protein>
    <submittedName>
        <fullName evidence="1">Uncharacterized protein</fullName>
    </submittedName>
</protein>
<organism evidence="1 2">
    <name type="scientific">Parvibium lacunae</name>
    <dbReference type="NCBI Taxonomy" id="1888893"/>
    <lineage>
        <taxon>Bacteria</taxon>
        <taxon>Pseudomonadati</taxon>
        <taxon>Pseudomonadota</taxon>
        <taxon>Betaproteobacteria</taxon>
        <taxon>Burkholderiales</taxon>
        <taxon>Alcaligenaceae</taxon>
        <taxon>Parvibium</taxon>
    </lineage>
</organism>
<sequence>MRAITGPVKKIFKHCLGIGILLFIQYVGATDLHRSTVGQSVSDNVIRAGRKPVEVDSGWVIAGQERVVKTARFYTAESILGLAAKPTETNGIAAILLIEGSHSTVWDVNESISSCTPASKQAVYYQRLANAVWHYRFPECLYISTFRANDFENSASGKSLMSWVKSKNIDLPNEFILIGYSNHQQGDFGRIEFFVPLSSFGLSTNFTQDDLQKQGVIEWAQQLIAPGKNFSAQKRVVQPLPLVPTAKPVNQLANISAVPFIRDSGRQGYQEFLSKPTPRAFALGQNGAWGWATGENAQARAMASCARNASDCVLYAVDNNIVWTPPKTSTPQEGGGK</sequence>
<comment type="caution">
    <text evidence="1">The sequence shown here is derived from an EMBL/GenBank/DDBJ whole genome shotgun (WGS) entry which is preliminary data.</text>
</comment>
<gene>
    <name evidence="1" type="ORF">DU000_07225</name>
</gene>
<evidence type="ECO:0000313" key="1">
    <source>
        <dbReference type="EMBL" id="RCS58588.1"/>
    </source>
</evidence>
<accession>A0A368L4S5</accession>
<evidence type="ECO:0000313" key="2">
    <source>
        <dbReference type="Proteomes" id="UP000252357"/>
    </source>
</evidence>
<name>A0A368L4S5_9BURK</name>
<reference evidence="1 2" key="1">
    <citation type="journal article" date="2018" name="Int. J. Syst. Evol. Microbiol.">
        <title>Parvibium lacunae gen. nov., sp. nov., a new member of the family Alcaligenaceae isolated from a freshwater pond.</title>
        <authorList>
            <person name="Chen W.M."/>
            <person name="Xie P.B."/>
            <person name="Hsu M.Y."/>
            <person name="Sheu S.Y."/>
        </authorList>
    </citation>
    <scope>NUCLEOTIDE SEQUENCE [LARGE SCALE GENOMIC DNA]</scope>
    <source>
        <strain evidence="1 2">KMB9</strain>
    </source>
</reference>
<proteinExistence type="predicted"/>
<keyword evidence="2" id="KW-1185">Reference proteome</keyword>
<dbReference type="AlphaFoldDB" id="A0A368L4S5"/>
<dbReference type="Proteomes" id="UP000252357">
    <property type="component" value="Unassembled WGS sequence"/>
</dbReference>
<dbReference type="EMBL" id="QPGB01000002">
    <property type="protein sequence ID" value="RCS58588.1"/>
    <property type="molecule type" value="Genomic_DNA"/>
</dbReference>